<dbReference type="SUPFAM" id="SSF52799">
    <property type="entry name" value="(Phosphotyrosine protein) phosphatases II"/>
    <property type="match status" value="1"/>
</dbReference>
<dbReference type="InterPro" id="IPR000242">
    <property type="entry name" value="PTP_cat"/>
</dbReference>
<dbReference type="InterPro" id="IPR029021">
    <property type="entry name" value="Prot-tyrosine_phosphatase-like"/>
</dbReference>
<proteinExistence type="predicted"/>
<evidence type="ECO:0000313" key="4">
    <source>
        <dbReference type="EMBL" id="CAF5192905.1"/>
    </source>
</evidence>
<reference evidence="3" key="1">
    <citation type="submission" date="2021-02" db="EMBL/GenBank/DDBJ databases">
        <authorList>
            <person name="Nowell W R."/>
        </authorList>
    </citation>
    <scope>NUCLEOTIDE SEQUENCE</scope>
</reference>
<evidence type="ECO:0000313" key="5">
    <source>
        <dbReference type="Proteomes" id="UP000681967"/>
    </source>
</evidence>
<gene>
    <name evidence="3" type="ORF">BYL167_LOCUS55465</name>
    <name evidence="4" type="ORF">GIL414_LOCUS73675</name>
</gene>
<evidence type="ECO:0000313" key="3">
    <source>
        <dbReference type="EMBL" id="CAF5002239.1"/>
    </source>
</evidence>
<dbReference type="Gene3D" id="3.90.190.10">
    <property type="entry name" value="Protein tyrosine phosphatase superfamily"/>
    <property type="match status" value="1"/>
</dbReference>
<dbReference type="InterPro" id="IPR000387">
    <property type="entry name" value="Tyr_Pase_dom"/>
</dbReference>
<dbReference type="Proteomes" id="UP000681720">
    <property type="component" value="Unassembled WGS sequence"/>
</dbReference>
<dbReference type="Proteomes" id="UP000681967">
    <property type="component" value="Unassembled WGS sequence"/>
</dbReference>
<dbReference type="EMBL" id="CAJOBJ010339154">
    <property type="protein sequence ID" value="CAF5192905.1"/>
    <property type="molecule type" value="Genomic_DNA"/>
</dbReference>
<dbReference type="GO" id="GO:0004725">
    <property type="term" value="F:protein tyrosine phosphatase activity"/>
    <property type="evidence" value="ECO:0007669"/>
    <property type="project" value="InterPro"/>
</dbReference>
<dbReference type="PROSITE" id="PS50056">
    <property type="entry name" value="TYR_PHOSPHATASE_2"/>
    <property type="match status" value="1"/>
</dbReference>
<organism evidence="3 5">
    <name type="scientific">Rotaria magnacalcarata</name>
    <dbReference type="NCBI Taxonomy" id="392030"/>
    <lineage>
        <taxon>Eukaryota</taxon>
        <taxon>Metazoa</taxon>
        <taxon>Spiralia</taxon>
        <taxon>Gnathifera</taxon>
        <taxon>Rotifera</taxon>
        <taxon>Eurotatoria</taxon>
        <taxon>Bdelloidea</taxon>
        <taxon>Philodinida</taxon>
        <taxon>Philodinidae</taxon>
        <taxon>Rotaria</taxon>
    </lineage>
</organism>
<feature type="domain" description="Tyrosine specific protein phosphatases" evidence="2">
    <location>
        <begin position="1"/>
        <end position="52"/>
    </location>
</feature>
<evidence type="ECO:0000259" key="1">
    <source>
        <dbReference type="PROSITE" id="PS50055"/>
    </source>
</evidence>
<sequence length="190" mass="21877">FRSGVSRTGPFLSLFTSIQDIDECRSFPDLNKIIRLLRSKRRHLIQDMNQLKFVYETLLYYAQDFLVKRGVLKVGSMMHHQSTTSTSKSTSSNINTLSLDNEMQTIMDKAKPIVQSIPNYDVGPILSSTAIEEKPPMKPLTAIEENFNLRPEESHIKPKTTRDDFFRTKSSTTNDLSDPFNKLDPLWTFR</sequence>
<protein>
    <submittedName>
        <fullName evidence="3">Uncharacterized protein</fullName>
    </submittedName>
</protein>
<accession>A0A8S3DGD0</accession>
<feature type="non-terminal residue" evidence="3">
    <location>
        <position position="1"/>
    </location>
</feature>
<dbReference type="EMBL" id="CAJOBH010207307">
    <property type="protein sequence ID" value="CAF5002239.1"/>
    <property type="molecule type" value="Genomic_DNA"/>
</dbReference>
<dbReference type="PROSITE" id="PS50055">
    <property type="entry name" value="TYR_PHOSPHATASE_PTP"/>
    <property type="match status" value="1"/>
</dbReference>
<name>A0A8S3DGD0_9BILA</name>
<evidence type="ECO:0000259" key="2">
    <source>
        <dbReference type="PROSITE" id="PS50056"/>
    </source>
</evidence>
<dbReference type="AlphaFoldDB" id="A0A8S3DGD0"/>
<feature type="domain" description="Tyrosine-protein phosphatase" evidence="1">
    <location>
        <begin position="1"/>
        <end position="61"/>
    </location>
</feature>
<comment type="caution">
    <text evidence="3">The sequence shown here is derived from an EMBL/GenBank/DDBJ whole genome shotgun (WGS) entry which is preliminary data.</text>
</comment>
<dbReference type="Pfam" id="PF00102">
    <property type="entry name" value="Y_phosphatase"/>
    <property type="match status" value="1"/>
</dbReference>